<dbReference type="UniPathway" id="UPA00028">
    <property type="reaction ID" value="UER00005"/>
</dbReference>
<name>A0A6J6WJF7_9ZZZZ</name>
<keyword evidence="6" id="KW-0547">Nucleotide-binding</keyword>
<dbReference type="Gene3D" id="3.30.1300.10">
    <property type="entry name" value="Pantoate-beta-alanine ligase, C-terminal domain"/>
    <property type="match status" value="1"/>
</dbReference>
<sequence length="273" mass="30064">MKIVTSAAELADGCTFIPTMGALHAGHASLFQMAKAKSDFVVASIFVNPLQFENNNDLELYPRTPDRDIELASSAGVTHLWLPQESEIYPANFLKKSAGSIGEIFEGANRIGHFDGVVTVVSRLFDLLRPAHAIFGEKDFQQLFLIKTLAREGYKDIEILAAPTMRESDGLALSSRNIRLNESERKAATVIYRALLAARNNSKIEAARAAMQEICSMEPLFKLDYAEIIDEDNFATATDSTPNQRAIIAGWLNGVRLIDNMQMKPSTVNTGAR</sequence>
<dbReference type="EC" id="6.3.2.1" evidence="3"/>
<reference evidence="9" key="1">
    <citation type="submission" date="2020-05" db="EMBL/GenBank/DDBJ databases">
        <authorList>
            <person name="Chiriac C."/>
            <person name="Salcher M."/>
            <person name="Ghai R."/>
            <person name="Kavagutti S V."/>
        </authorList>
    </citation>
    <scope>NUCLEOTIDE SEQUENCE</scope>
</reference>
<dbReference type="EMBL" id="CAFBOU010000021">
    <property type="protein sequence ID" value="CAB4987940.1"/>
    <property type="molecule type" value="Genomic_DNA"/>
</dbReference>
<dbReference type="InterPro" id="IPR014729">
    <property type="entry name" value="Rossmann-like_a/b/a_fold"/>
</dbReference>
<dbReference type="NCBIfam" id="TIGR00018">
    <property type="entry name" value="panC"/>
    <property type="match status" value="1"/>
</dbReference>
<evidence type="ECO:0000256" key="7">
    <source>
        <dbReference type="ARBA" id="ARBA00022840"/>
    </source>
</evidence>
<dbReference type="InterPro" id="IPR042176">
    <property type="entry name" value="Pantoate_ligase_C"/>
</dbReference>
<dbReference type="PANTHER" id="PTHR21299">
    <property type="entry name" value="CYTIDYLATE KINASE/PANTOATE-BETA-ALANINE LIGASE"/>
    <property type="match status" value="1"/>
</dbReference>
<evidence type="ECO:0000313" key="10">
    <source>
        <dbReference type="EMBL" id="CAB4987940.1"/>
    </source>
</evidence>
<dbReference type="AlphaFoldDB" id="A0A6J6WJF7"/>
<comment type="similarity">
    <text evidence="2">Belongs to the pantothenate synthetase family.</text>
</comment>
<dbReference type="GO" id="GO:0004592">
    <property type="term" value="F:pantoate-beta-alanine ligase activity"/>
    <property type="evidence" value="ECO:0007669"/>
    <property type="project" value="UniProtKB-EC"/>
</dbReference>
<keyword evidence="4" id="KW-0436">Ligase</keyword>
<dbReference type="PANTHER" id="PTHR21299:SF1">
    <property type="entry name" value="PANTOATE--BETA-ALANINE LIGASE"/>
    <property type="match status" value="1"/>
</dbReference>
<comment type="pathway">
    <text evidence="1">Cofactor biosynthesis; (R)-pantothenate biosynthesis; (R)-pantothenate from (R)-pantoate and beta-alanine: step 1/1.</text>
</comment>
<organism evidence="9">
    <name type="scientific">freshwater metagenome</name>
    <dbReference type="NCBI Taxonomy" id="449393"/>
    <lineage>
        <taxon>unclassified sequences</taxon>
        <taxon>metagenomes</taxon>
        <taxon>ecological metagenomes</taxon>
    </lineage>
</organism>
<dbReference type="EMBL" id="CAEZZY010000112">
    <property type="protein sequence ID" value="CAB4783869.1"/>
    <property type="molecule type" value="Genomic_DNA"/>
</dbReference>
<evidence type="ECO:0000256" key="8">
    <source>
        <dbReference type="ARBA" id="ARBA00048258"/>
    </source>
</evidence>
<keyword evidence="7" id="KW-0067">ATP-binding</keyword>
<evidence type="ECO:0000256" key="1">
    <source>
        <dbReference type="ARBA" id="ARBA00004990"/>
    </source>
</evidence>
<dbReference type="GO" id="GO:0005524">
    <property type="term" value="F:ATP binding"/>
    <property type="evidence" value="ECO:0007669"/>
    <property type="project" value="UniProtKB-KW"/>
</dbReference>
<evidence type="ECO:0000313" key="9">
    <source>
        <dbReference type="EMBL" id="CAB4783869.1"/>
    </source>
</evidence>
<evidence type="ECO:0000256" key="3">
    <source>
        <dbReference type="ARBA" id="ARBA00012219"/>
    </source>
</evidence>
<gene>
    <name evidence="9" type="ORF">UFOPK2928_00964</name>
    <name evidence="10" type="ORF">UFOPK4010_00416</name>
</gene>
<evidence type="ECO:0000256" key="5">
    <source>
        <dbReference type="ARBA" id="ARBA00022655"/>
    </source>
</evidence>
<evidence type="ECO:0000256" key="4">
    <source>
        <dbReference type="ARBA" id="ARBA00022598"/>
    </source>
</evidence>
<dbReference type="SUPFAM" id="SSF52374">
    <property type="entry name" value="Nucleotidylyl transferase"/>
    <property type="match status" value="1"/>
</dbReference>
<dbReference type="HAMAP" id="MF_00158">
    <property type="entry name" value="PanC"/>
    <property type="match status" value="1"/>
</dbReference>
<evidence type="ECO:0000256" key="2">
    <source>
        <dbReference type="ARBA" id="ARBA00009256"/>
    </source>
</evidence>
<dbReference type="Gene3D" id="3.40.50.620">
    <property type="entry name" value="HUPs"/>
    <property type="match status" value="1"/>
</dbReference>
<protein>
    <recommendedName>
        <fullName evidence="3">pantoate--beta-alanine ligase (AMP-forming)</fullName>
        <ecNumber evidence="3">6.3.2.1</ecNumber>
    </recommendedName>
</protein>
<dbReference type="GO" id="GO:0005829">
    <property type="term" value="C:cytosol"/>
    <property type="evidence" value="ECO:0007669"/>
    <property type="project" value="TreeGrafter"/>
</dbReference>
<dbReference type="Pfam" id="PF02569">
    <property type="entry name" value="Pantoate_ligase"/>
    <property type="match status" value="1"/>
</dbReference>
<comment type="catalytic activity">
    <reaction evidence="8">
        <text>(R)-pantoate + beta-alanine + ATP = (R)-pantothenate + AMP + diphosphate + H(+)</text>
        <dbReference type="Rhea" id="RHEA:10912"/>
        <dbReference type="ChEBI" id="CHEBI:15378"/>
        <dbReference type="ChEBI" id="CHEBI:15980"/>
        <dbReference type="ChEBI" id="CHEBI:29032"/>
        <dbReference type="ChEBI" id="CHEBI:30616"/>
        <dbReference type="ChEBI" id="CHEBI:33019"/>
        <dbReference type="ChEBI" id="CHEBI:57966"/>
        <dbReference type="ChEBI" id="CHEBI:456215"/>
        <dbReference type="EC" id="6.3.2.1"/>
    </reaction>
</comment>
<dbReference type="GO" id="GO:0015940">
    <property type="term" value="P:pantothenate biosynthetic process"/>
    <property type="evidence" value="ECO:0007669"/>
    <property type="project" value="UniProtKB-UniPathway"/>
</dbReference>
<evidence type="ECO:0000256" key="6">
    <source>
        <dbReference type="ARBA" id="ARBA00022741"/>
    </source>
</evidence>
<dbReference type="InterPro" id="IPR003721">
    <property type="entry name" value="Pantoate_ligase"/>
</dbReference>
<keyword evidence="5" id="KW-0566">Pantothenate biosynthesis</keyword>
<accession>A0A6J6WJF7</accession>
<proteinExistence type="inferred from homology"/>